<dbReference type="EMBL" id="JACHEZ010000002">
    <property type="protein sequence ID" value="MBB6029278.1"/>
    <property type="molecule type" value="Genomic_DNA"/>
</dbReference>
<sequence length="245" mass="25351">MNLLRSRLLAAPHGFTTRAGGVSTGPYTALNLSAATGDDPAAVAENRRRVRAAFGGAPLARLSQVHGTTVHAVRGPGVWEGDGLVSAEPGLLLAVSVADCYPLLLEDPAVGAVAALHAGWRGVLGNILAAGMGRLAGLGAEPARLRLAVGPGIAGVSYQVSAELAERFAAAGYADAVLPDPEPGRARLDLPTVIRQQALELGIGLERIEFAGRDTFRDPALFSYRRDGAKSGRMWGLIQVPPRAG</sequence>
<comment type="similarity">
    <text evidence="2 10">Belongs to the purine nucleoside phosphorylase YfiH/LACC1 family.</text>
</comment>
<dbReference type="Pfam" id="PF02578">
    <property type="entry name" value="Cu-oxidase_4"/>
    <property type="match status" value="1"/>
</dbReference>
<comment type="caution">
    <text evidence="11">The sequence shown here is derived from an EMBL/GenBank/DDBJ whole genome shotgun (WGS) entry which is preliminary data.</text>
</comment>
<keyword evidence="5" id="KW-0378">Hydrolase</keyword>
<dbReference type="PANTHER" id="PTHR30616">
    <property type="entry name" value="UNCHARACTERIZED PROTEIN YFIH"/>
    <property type="match status" value="1"/>
</dbReference>
<comment type="catalytic activity">
    <reaction evidence="1">
        <text>inosine + phosphate = alpha-D-ribose 1-phosphate + hypoxanthine</text>
        <dbReference type="Rhea" id="RHEA:27646"/>
        <dbReference type="ChEBI" id="CHEBI:17368"/>
        <dbReference type="ChEBI" id="CHEBI:17596"/>
        <dbReference type="ChEBI" id="CHEBI:43474"/>
        <dbReference type="ChEBI" id="CHEBI:57720"/>
        <dbReference type="EC" id="2.4.2.1"/>
    </reaction>
    <physiologicalReaction direction="left-to-right" evidence="1">
        <dbReference type="Rhea" id="RHEA:27647"/>
    </physiologicalReaction>
</comment>
<organism evidence="11 12">
    <name type="scientific">Oceanithermus desulfurans</name>
    <dbReference type="NCBI Taxonomy" id="227924"/>
    <lineage>
        <taxon>Bacteria</taxon>
        <taxon>Thermotogati</taxon>
        <taxon>Deinococcota</taxon>
        <taxon>Deinococci</taxon>
        <taxon>Thermales</taxon>
        <taxon>Thermaceae</taxon>
        <taxon>Oceanithermus</taxon>
    </lineage>
</organism>
<dbReference type="Gene3D" id="3.60.140.10">
    <property type="entry name" value="CNF1/YfiH-like putative cysteine hydrolases"/>
    <property type="match status" value="1"/>
</dbReference>
<keyword evidence="12" id="KW-1185">Reference proteome</keyword>
<evidence type="ECO:0000256" key="9">
    <source>
        <dbReference type="ARBA" id="ARBA00049893"/>
    </source>
</evidence>
<comment type="catalytic activity">
    <reaction evidence="9">
        <text>S-methyl-5'-thioadenosine + phosphate = 5-(methylsulfanyl)-alpha-D-ribose 1-phosphate + adenine</text>
        <dbReference type="Rhea" id="RHEA:11852"/>
        <dbReference type="ChEBI" id="CHEBI:16708"/>
        <dbReference type="ChEBI" id="CHEBI:17509"/>
        <dbReference type="ChEBI" id="CHEBI:43474"/>
        <dbReference type="ChEBI" id="CHEBI:58533"/>
        <dbReference type="EC" id="2.4.2.28"/>
    </reaction>
    <physiologicalReaction direction="left-to-right" evidence="9">
        <dbReference type="Rhea" id="RHEA:11853"/>
    </physiologicalReaction>
</comment>
<evidence type="ECO:0000256" key="10">
    <source>
        <dbReference type="RuleBase" id="RU361274"/>
    </source>
</evidence>
<evidence type="ECO:0000256" key="2">
    <source>
        <dbReference type="ARBA" id="ARBA00007353"/>
    </source>
</evidence>
<evidence type="ECO:0000256" key="6">
    <source>
        <dbReference type="ARBA" id="ARBA00022833"/>
    </source>
</evidence>
<keyword evidence="3" id="KW-0808">Transferase</keyword>
<name>A0ABR6P4D5_9DEIN</name>
<evidence type="ECO:0000256" key="1">
    <source>
        <dbReference type="ARBA" id="ARBA00000553"/>
    </source>
</evidence>
<dbReference type="InterPro" id="IPR038371">
    <property type="entry name" value="Cu_polyphenol_OxRdtase_sf"/>
</dbReference>
<dbReference type="Proteomes" id="UP000587579">
    <property type="component" value="Unassembled WGS sequence"/>
</dbReference>
<proteinExistence type="inferred from homology"/>
<evidence type="ECO:0000256" key="5">
    <source>
        <dbReference type="ARBA" id="ARBA00022801"/>
    </source>
</evidence>
<evidence type="ECO:0000256" key="8">
    <source>
        <dbReference type="ARBA" id="ARBA00048968"/>
    </source>
</evidence>
<accession>A0ABR6P4D5</accession>
<dbReference type="PANTHER" id="PTHR30616:SF2">
    <property type="entry name" value="PURINE NUCLEOSIDE PHOSPHORYLASE LACC1"/>
    <property type="match status" value="1"/>
</dbReference>
<dbReference type="InterPro" id="IPR003730">
    <property type="entry name" value="Cu_polyphenol_OxRdtase"/>
</dbReference>
<evidence type="ECO:0000256" key="3">
    <source>
        <dbReference type="ARBA" id="ARBA00022679"/>
    </source>
</evidence>
<protein>
    <recommendedName>
        <fullName evidence="10">Purine nucleoside phosphorylase</fullName>
    </recommendedName>
</protein>
<comment type="catalytic activity">
    <reaction evidence="7">
        <text>adenosine + H2O + H(+) = inosine + NH4(+)</text>
        <dbReference type="Rhea" id="RHEA:24408"/>
        <dbReference type="ChEBI" id="CHEBI:15377"/>
        <dbReference type="ChEBI" id="CHEBI:15378"/>
        <dbReference type="ChEBI" id="CHEBI:16335"/>
        <dbReference type="ChEBI" id="CHEBI:17596"/>
        <dbReference type="ChEBI" id="CHEBI:28938"/>
        <dbReference type="EC" id="3.5.4.4"/>
    </reaction>
    <physiologicalReaction direction="left-to-right" evidence="7">
        <dbReference type="Rhea" id="RHEA:24409"/>
    </physiologicalReaction>
</comment>
<evidence type="ECO:0000256" key="4">
    <source>
        <dbReference type="ARBA" id="ARBA00022723"/>
    </source>
</evidence>
<dbReference type="RefSeq" id="WP_147145533.1">
    <property type="nucleotide sequence ID" value="NZ_JACHEZ010000002.1"/>
</dbReference>
<reference evidence="11 12" key="1">
    <citation type="submission" date="2020-08" db="EMBL/GenBank/DDBJ databases">
        <title>Genomic Encyclopedia of Type Strains, Phase IV (KMG-IV): sequencing the most valuable type-strain genomes for metagenomic binning, comparative biology and taxonomic classification.</title>
        <authorList>
            <person name="Goeker M."/>
        </authorList>
    </citation>
    <scope>NUCLEOTIDE SEQUENCE [LARGE SCALE GENOMIC DNA]</scope>
    <source>
        <strain evidence="11 12">DSM 15757</strain>
    </source>
</reference>
<dbReference type="CDD" id="cd16833">
    <property type="entry name" value="YfiH"/>
    <property type="match status" value="1"/>
</dbReference>
<evidence type="ECO:0000313" key="11">
    <source>
        <dbReference type="EMBL" id="MBB6029278.1"/>
    </source>
</evidence>
<keyword evidence="4" id="KW-0479">Metal-binding</keyword>
<gene>
    <name evidence="11" type="ORF">HNQ05_000643</name>
</gene>
<dbReference type="NCBIfam" id="TIGR00726">
    <property type="entry name" value="peptidoglycan editing factor PgeF"/>
    <property type="match status" value="1"/>
</dbReference>
<dbReference type="InterPro" id="IPR011324">
    <property type="entry name" value="Cytotoxic_necrot_fac-like_cat"/>
</dbReference>
<keyword evidence="6" id="KW-0862">Zinc</keyword>
<comment type="catalytic activity">
    <reaction evidence="8">
        <text>adenosine + phosphate = alpha-D-ribose 1-phosphate + adenine</text>
        <dbReference type="Rhea" id="RHEA:27642"/>
        <dbReference type="ChEBI" id="CHEBI:16335"/>
        <dbReference type="ChEBI" id="CHEBI:16708"/>
        <dbReference type="ChEBI" id="CHEBI:43474"/>
        <dbReference type="ChEBI" id="CHEBI:57720"/>
        <dbReference type="EC" id="2.4.2.1"/>
    </reaction>
    <physiologicalReaction direction="left-to-right" evidence="8">
        <dbReference type="Rhea" id="RHEA:27643"/>
    </physiologicalReaction>
</comment>
<dbReference type="SUPFAM" id="SSF64438">
    <property type="entry name" value="CNF1/YfiH-like putative cysteine hydrolases"/>
    <property type="match status" value="1"/>
</dbReference>
<evidence type="ECO:0000313" key="12">
    <source>
        <dbReference type="Proteomes" id="UP000587579"/>
    </source>
</evidence>
<evidence type="ECO:0000256" key="7">
    <source>
        <dbReference type="ARBA" id="ARBA00047989"/>
    </source>
</evidence>